<keyword evidence="2" id="KW-0963">Cytoplasm</keyword>
<feature type="domain" description="Transcription factor NusA N-terminal" evidence="6">
    <location>
        <begin position="11"/>
        <end position="130"/>
    </location>
</feature>
<feature type="domain" description="Transcription factor NusA first KH" evidence="7">
    <location>
        <begin position="206"/>
        <end position="280"/>
    </location>
</feature>
<proteinExistence type="predicted"/>
<dbReference type="AlphaFoldDB" id="K1XJB8"/>
<dbReference type="InterPro" id="IPR058582">
    <property type="entry name" value="KH_NusA_2nd"/>
</dbReference>
<dbReference type="EMBL" id="AMFJ01036097">
    <property type="protein sequence ID" value="EKD25276.1"/>
    <property type="molecule type" value="Genomic_DNA"/>
</dbReference>
<dbReference type="InterPro" id="IPR010213">
    <property type="entry name" value="TF_NusA"/>
</dbReference>
<dbReference type="Gene3D" id="3.30.1480.10">
    <property type="entry name" value="NusA, N-terminal domain"/>
    <property type="match status" value="1"/>
</dbReference>
<evidence type="ECO:0000259" key="6">
    <source>
        <dbReference type="Pfam" id="PF08529"/>
    </source>
</evidence>
<dbReference type="PANTHER" id="PTHR22648">
    <property type="entry name" value="TRANSCRIPTION TERMINATION FACTOR NUSA"/>
    <property type="match status" value="1"/>
</dbReference>
<dbReference type="GO" id="GO:0031564">
    <property type="term" value="P:transcription antitermination"/>
    <property type="evidence" value="ECO:0007669"/>
    <property type="project" value="InterPro"/>
</dbReference>
<accession>K1XJB8</accession>
<evidence type="ECO:0000259" key="8">
    <source>
        <dbReference type="Pfam" id="PF26594"/>
    </source>
</evidence>
<keyword evidence="4" id="KW-0805">Transcription regulation</keyword>
<evidence type="ECO:0000259" key="7">
    <source>
        <dbReference type="Pfam" id="PF13184"/>
    </source>
</evidence>
<dbReference type="Pfam" id="PF08529">
    <property type="entry name" value="NusA_N"/>
    <property type="match status" value="1"/>
</dbReference>
<dbReference type="Gene3D" id="2.40.50.140">
    <property type="entry name" value="Nucleic acid-binding proteins"/>
    <property type="match status" value="1"/>
</dbReference>
<keyword evidence="1" id="KW-0806">Transcription termination</keyword>
<dbReference type="Pfam" id="PF26594">
    <property type="entry name" value="KH_NusA_2nd"/>
    <property type="match status" value="1"/>
</dbReference>
<dbReference type="GO" id="GO:0003723">
    <property type="term" value="F:RNA binding"/>
    <property type="evidence" value="ECO:0007669"/>
    <property type="project" value="UniProtKB-KW"/>
</dbReference>
<feature type="domain" description="NusA-like second KH" evidence="8">
    <location>
        <begin position="286"/>
        <end position="341"/>
    </location>
</feature>
<dbReference type="InterPro" id="IPR015946">
    <property type="entry name" value="KH_dom-like_a/b"/>
</dbReference>
<dbReference type="SUPFAM" id="SSF54814">
    <property type="entry name" value="Prokaryotic type KH domain (KH-domain type II)"/>
    <property type="match status" value="2"/>
</dbReference>
<dbReference type="GO" id="GO:0005829">
    <property type="term" value="C:cytosol"/>
    <property type="evidence" value="ECO:0007669"/>
    <property type="project" value="TreeGrafter"/>
</dbReference>
<organism evidence="9">
    <name type="scientific">uncultured bacterium</name>
    <name type="common">gcode 4</name>
    <dbReference type="NCBI Taxonomy" id="1234023"/>
    <lineage>
        <taxon>Bacteria</taxon>
        <taxon>environmental samples</taxon>
    </lineage>
</organism>
<dbReference type="NCBIfam" id="TIGR01953">
    <property type="entry name" value="NusA"/>
    <property type="match status" value="1"/>
</dbReference>
<evidence type="ECO:0000256" key="2">
    <source>
        <dbReference type="ARBA" id="ARBA00022490"/>
    </source>
</evidence>
<dbReference type="InterPro" id="IPR036555">
    <property type="entry name" value="NusA_N_sf"/>
</dbReference>
<evidence type="ECO:0000256" key="3">
    <source>
        <dbReference type="ARBA" id="ARBA00022884"/>
    </source>
</evidence>
<evidence type="ECO:0000256" key="5">
    <source>
        <dbReference type="ARBA" id="ARBA00023163"/>
    </source>
</evidence>
<keyword evidence="3" id="KW-0694">RNA-binding</keyword>
<sequence>MRLDGKSIQAAIMALVDDYKFDPYQVLEIVKAGIKSGFKKDYPQYKKSEVMVNIENDGTVTIYRELEVSKEVEDVEQQITLADAKKIRKDVTLWEKLLIDITPKTLELSRIAAQSAAQTIKQSLKAIERERFYEKFQNKQGELLKARVIRVHADSIILDVEGTAVVLQPDGQIPNRMYEPGEEIFVLLKQISKGQGGIILEITQSTTEYIEAILRKIVPELEEGIVAIEKIVRIPGKRTKIIVYSNEEKVDPVGVMVGSKGDRINTVLSLLDGEKIDFVEDSEDPVQLIKNCLKPAQINNVEIIDNKAIVTMDENQKALAIGKWASNVKLATQLTGYQIEIR</sequence>
<dbReference type="Gene3D" id="3.30.300.20">
    <property type="match status" value="2"/>
</dbReference>
<evidence type="ECO:0008006" key="10">
    <source>
        <dbReference type="Google" id="ProtNLM"/>
    </source>
</evidence>
<name>K1XJB8_9BACT</name>
<dbReference type="SUPFAM" id="SSF50249">
    <property type="entry name" value="Nucleic acid-binding proteins"/>
    <property type="match status" value="1"/>
</dbReference>
<evidence type="ECO:0000256" key="4">
    <source>
        <dbReference type="ARBA" id="ARBA00023015"/>
    </source>
</evidence>
<dbReference type="GO" id="GO:0006353">
    <property type="term" value="P:DNA-templated transcription termination"/>
    <property type="evidence" value="ECO:0007669"/>
    <property type="project" value="UniProtKB-KW"/>
</dbReference>
<dbReference type="PANTHER" id="PTHR22648:SF0">
    <property type="entry name" value="TRANSCRIPTION TERMINATION_ANTITERMINATION PROTEIN NUSA"/>
    <property type="match status" value="1"/>
</dbReference>
<dbReference type="InterPro" id="IPR030842">
    <property type="entry name" value="TF_NusA_bacterial"/>
</dbReference>
<evidence type="ECO:0000313" key="9">
    <source>
        <dbReference type="EMBL" id="EKD25276.1"/>
    </source>
</evidence>
<dbReference type="Pfam" id="PF13184">
    <property type="entry name" value="KH_NusA_1st"/>
    <property type="match status" value="1"/>
</dbReference>
<gene>
    <name evidence="9" type="ORF">ACD_80C00090G0001</name>
</gene>
<dbReference type="GO" id="GO:0003700">
    <property type="term" value="F:DNA-binding transcription factor activity"/>
    <property type="evidence" value="ECO:0007669"/>
    <property type="project" value="InterPro"/>
</dbReference>
<dbReference type="InterPro" id="IPR012340">
    <property type="entry name" value="NA-bd_OB-fold"/>
</dbReference>
<dbReference type="SUPFAM" id="SSF69705">
    <property type="entry name" value="Transcription factor NusA, N-terminal domain"/>
    <property type="match status" value="1"/>
</dbReference>
<dbReference type="InterPro" id="IPR009019">
    <property type="entry name" value="KH_sf_prok-type"/>
</dbReference>
<dbReference type="InterPro" id="IPR025249">
    <property type="entry name" value="TF_NusA_KH_1st"/>
</dbReference>
<keyword evidence="5" id="KW-0804">Transcription</keyword>
<evidence type="ECO:0000256" key="1">
    <source>
        <dbReference type="ARBA" id="ARBA00022472"/>
    </source>
</evidence>
<comment type="caution">
    <text evidence="9">The sequence shown here is derived from an EMBL/GenBank/DDBJ whole genome shotgun (WGS) entry which is preliminary data.</text>
</comment>
<dbReference type="InterPro" id="IPR013735">
    <property type="entry name" value="TF_NusA_N"/>
</dbReference>
<protein>
    <recommendedName>
        <fullName evidence="10">Transcription termination/antitermination protein NusA</fullName>
    </recommendedName>
</protein>
<reference evidence="9" key="1">
    <citation type="journal article" date="2012" name="Science">
        <title>Fermentation, hydrogen, and sulfur metabolism in multiple uncultivated bacterial phyla.</title>
        <authorList>
            <person name="Wrighton K.C."/>
            <person name="Thomas B.C."/>
            <person name="Sharon I."/>
            <person name="Miller C.S."/>
            <person name="Castelle C.J."/>
            <person name="VerBerkmoes N.C."/>
            <person name="Wilkins M.J."/>
            <person name="Hettich R.L."/>
            <person name="Lipton M.S."/>
            <person name="Williams K.H."/>
            <person name="Long P.E."/>
            <person name="Banfield J.F."/>
        </authorList>
    </citation>
    <scope>NUCLEOTIDE SEQUENCE [LARGE SCALE GENOMIC DNA]</scope>
</reference>